<name>A0A843UTF5_COLES</name>
<accession>A0A843UTF5</accession>
<dbReference type="EMBL" id="NMUH01000848">
    <property type="protein sequence ID" value="MQL85746.1"/>
    <property type="molecule type" value="Genomic_DNA"/>
</dbReference>
<comment type="caution">
    <text evidence="1">The sequence shown here is derived from an EMBL/GenBank/DDBJ whole genome shotgun (WGS) entry which is preliminary data.</text>
</comment>
<dbReference type="PANTHER" id="PTHR31839:SF2">
    <property type="entry name" value="DEHYDRATION-RESPONSIVE ELEMENT-BINDING PROTEIN 1D"/>
    <property type="match status" value="1"/>
</dbReference>
<evidence type="ECO:0000313" key="1">
    <source>
        <dbReference type="EMBL" id="MQL85746.1"/>
    </source>
</evidence>
<dbReference type="Proteomes" id="UP000652761">
    <property type="component" value="Unassembled WGS sequence"/>
</dbReference>
<dbReference type="OrthoDB" id="1932364at2759"/>
<keyword evidence="2" id="KW-1185">Reference proteome</keyword>
<sequence length="64" mass="6591">MAARAHDVAALAIKGQAACLNFSDLASRFPHPATASPNDIQAAAGKAAATTLVTCTQWKVLLLE</sequence>
<gene>
    <name evidence="1" type="ORF">Taro_018283</name>
</gene>
<dbReference type="AlphaFoldDB" id="A0A843UTF5"/>
<organism evidence="1 2">
    <name type="scientific">Colocasia esculenta</name>
    <name type="common">Wild taro</name>
    <name type="synonym">Arum esculentum</name>
    <dbReference type="NCBI Taxonomy" id="4460"/>
    <lineage>
        <taxon>Eukaryota</taxon>
        <taxon>Viridiplantae</taxon>
        <taxon>Streptophyta</taxon>
        <taxon>Embryophyta</taxon>
        <taxon>Tracheophyta</taxon>
        <taxon>Spermatophyta</taxon>
        <taxon>Magnoliopsida</taxon>
        <taxon>Liliopsida</taxon>
        <taxon>Araceae</taxon>
        <taxon>Aroideae</taxon>
        <taxon>Colocasieae</taxon>
        <taxon>Colocasia</taxon>
    </lineage>
</organism>
<dbReference type="GO" id="GO:0003700">
    <property type="term" value="F:DNA-binding transcription factor activity"/>
    <property type="evidence" value="ECO:0007669"/>
    <property type="project" value="InterPro"/>
</dbReference>
<dbReference type="InterPro" id="IPR045277">
    <property type="entry name" value="DRE1A-I"/>
</dbReference>
<proteinExistence type="predicted"/>
<protein>
    <submittedName>
        <fullName evidence="1">Uncharacterized protein</fullName>
    </submittedName>
</protein>
<dbReference type="PANTHER" id="PTHR31839">
    <property type="entry name" value="DEHYDRATION-RESPONSIVE ELEMENT-BINDING PROTEIN 1D"/>
    <property type="match status" value="1"/>
</dbReference>
<evidence type="ECO:0000313" key="2">
    <source>
        <dbReference type="Proteomes" id="UP000652761"/>
    </source>
</evidence>
<reference evidence="1" key="1">
    <citation type="submission" date="2017-07" db="EMBL/GenBank/DDBJ databases">
        <title>Taro Niue Genome Assembly and Annotation.</title>
        <authorList>
            <person name="Atibalentja N."/>
            <person name="Keating K."/>
            <person name="Fields C.J."/>
        </authorList>
    </citation>
    <scope>NUCLEOTIDE SEQUENCE</scope>
    <source>
        <strain evidence="1">Niue_2</strain>
        <tissue evidence="1">Leaf</tissue>
    </source>
</reference>